<dbReference type="NCBIfam" id="TIGR00097">
    <property type="entry name" value="HMP-P_kinase"/>
    <property type="match status" value="1"/>
</dbReference>
<dbReference type="GO" id="GO:0009228">
    <property type="term" value="P:thiamine biosynthetic process"/>
    <property type="evidence" value="ECO:0007669"/>
    <property type="project" value="UniProtKB-KW"/>
</dbReference>
<evidence type="ECO:0000256" key="14">
    <source>
        <dbReference type="ARBA" id="ARBA00042102"/>
    </source>
</evidence>
<keyword evidence="10 17" id="KW-0418">Kinase</keyword>
<evidence type="ECO:0000256" key="8">
    <source>
        <dbReference type="ARBA" id="ARBA00022679"/>
    </source>
</evidence>
<proteinExistence type="inferred from homology"/>
<dbReference type="InterPro" id="IPR013749">
    <property type="entry name" value="PM/HMP-P_kinase-1"/>
</dbReference>
<comment type="caution">
    <text evidence="17">The sequence shown here is derived from an EMBL/GenBank/DDBJ whole genome shotgun (WGS) entry which is preliminary data.</text>
</comment>
<dbReference type="FunFam" id="3.40.1190.20:FF:000003">
    <property type="entry name" value="Phosphomethylpyrimidine kinase ThiD"/>
    <property type="match status" value="1"/>
</dbReference>
<evidence type="ECO:0000256" key="3">
    <source>
        <dbReference type="ARBA" id="ARBA00004769"/>
    </source>
</evidence>
<evidence type="ECO:0000313" key="17">
    <source>
        <dbReference type="EMBL" id="MBC8531322.1"/>
    </source>
</evidence>
<evidence type="ECO:0000256" key="5">
    <source>
        <dbReference type="ARBA" id="ARBA00012135"/>
    </source>
</evidence>
<keyword evidence="9" id="KW-0547">Nucleotide-binding</keyword>
<dbReference type="GO" id="GO:0008902">
    <property type="term" value="F:hydroxymethylpyrimidine kinase activity"/>
    <property type="evidence" value="ECO:0007669"/>
    <property type="project" value="UniProtKB-EC"/>
</dbReference>
<dbReference type="GO" id="GO:0005524">
    <property type="term" value="F:ATP binding"/>
    <property type="evidence" value="ECO:0007669"/>
    <property type="project" value="UniProtKB-KW"/>
</dbReference>
<dbReference type="EC" id="2.7.4.7" evidence="6"/>
<dbReference type="PANTHER" id="PTHR20858">
    <property type="entry name" value="PHOSPHOMETHYLPYRIMIDINE KINASE"/>
    <property type="match status" value="1"/>
</dbReference>
<evidence type="ECO:0000259" key="16">
    <source>
        <dbReference type="Pfam" id="PF08543"/>
    </source>
</evidence>
<evidence type="ECO:0000256" key="12">
    <source>
        <dbReference type="ARBA" id="ARBA00022977"/>
    </source>
</evidence>
<dbReference type="AlphaFoldDB" id="A0A926D4I0"/>
<dbReference type="GO" id="GO:0008972">
    <property type="term" value="F:phosphomethylpyrimidine kinase activity"/>
    <property type="evidence" value="ECO:0007669"/>
    <property type="project" value="UniProtKB-EC"/>
</dbReference>
<accession>A0A926D4I0</accession>
<dbReference type="GO" id="GO:0005829">
    <property type="term" value="C:cytosol"/>
    <property type="evidence" value="ECO:0007669"/>
    <property type="project" value="TreeGrafter"/>
</dbReference>
<comment type="pathway">
    <text evidence="13">Cofactor biosynthesis; thiamine diphosphate biosynthesis; 4-amino-2-methyl-5-diphosphomethylpyrimidine from 5-amino-1-(5-phospho-D-ribosyl)imidazole: step 2/3.</text>
</comment>
<keyword evidence="12" id="KW-0784">Thiamine biosynthesis</keyword>
<keyword evidence="8 17" id="KW-0808">Transferase</keyword>
<evidence type="ECO:0000256" key="15">
    <source>
        <dbReference type="ARBA" id="ARBA00043176"/>
    </source>
</evidence>
<dbReference type="Proteomes" id="UP000623172">
    <property type="component" value="Unassembled WGS sequence"/>
</dbReference>
<name>A0A926D4I0_9FIRM</name>
<comment type="pathway">
    <text evidence="3">Cofactor biosynthesis; thiamine diphosphate biosynthesis; 4-amino-2-methyl-5-diphosphomethylpyrimidine from 5-amino-1-(5-phospho-D-ribosyl)imidazole: step 3/3.</text>
</comment>
<evidence type="ECO:0000256" key="1">
    <source>
        <dbReference type="ARBA" id="ARBA00000151"/>
    </source>
</evidence>
<evidence type="ECO:0000256" key="2">
    <source>
        <dbReference type="ARBA" id="ARBA00000565"/>
    </source>
</evidence>
<dbReference type="Gene3D" id="3.40.1190.20">
    <property type="match status" value="1"/>
</dbReference>
<keyword evidence="18" id="KW-1185">Reference proteome</keyword>
<dbReference type="InterPro" id="IPR029056">
    <property type="entry name" value="Ribokinase-like"/>
</dbReference>
<dbReference type="CDD" id="cd01169">
    <property type="entry name" value="HMPP_kinase"/>
    <property type="match status" value="1"/>
</dbReference>
<evidence type="ECO:0000256" key="9">
    <source>
        <dbReference type="ARBA" id="ARBA00022741"/>
    </source>
</evidence>
<protein>
    <recommendedName>
        <fullName evidence="7">Hydroxymethylpyrimidine/phosphomethylpyrimidine kinase</fullName>
        <ecNumber evidence="5">2.7.1.49</ecNumber>
        <ecNumber evidence="6">2.7.4.7</ecNumber>
    </recommendedName>
    <alternativeName>
        <fullName evidence="14">Hydroxymethylpyrimidine kinase</fullName>
    </alternativeName>
    <alternativeName>
        <fullName evidence="15">Hydroxymethylpyrimidine phosphate kinase</fullName>
    </alternativeName>
</protein>
<evidence type="ECO:0000256" key="10">
    <source>
        <dbReference type="ARBA" id="ARBA00022777"/>
    </source>
</evidence>
<organism evidence="17 18">
    <name type="scientific">Gehongia tenuis</name>
    <dbReference type="NCBI Taxonomy" id="2763655"/>
    <lineage>
        <taxon>Bacteria</taxon>
        <taxon>Bacillati</taxon>
        <taxon>Bacillota</taxon>
        <taxon>Clostridia</taxon>
        <taxon>Christensenellales</taxon>
        <taxon>Christensenellaceae</taxon>
        <taxon>Gehongia</taxon>
    </lineage>
</organism>
<dbReference type="EC" id="2.7.1.49" evidence="5"/>
<evidence type="ECO:0000313" key="18">
    <source>
        <dbReference type="Proteomes" id="UP000623172"/>
    </source>
</evidence>
<dbReference type="InterPro" id="IPR004399">
    <property type="entry name" value="HMP/HMP-P_kinase_dom"/>
</dbReference>
<evidence type="ECO:0000256" key="7">
    <source>
        <dbReference type="ARBA" id="ARBA00019161"/>
    </source>
</evidence>
<dbReference type="PANTHER" id="PTHR20858:SF17">
    <property type="entry name" value="HYDROXYMETHYLPYRIMIDINE_PHOSPHOMETHYLPYRIMIDINE KINASE THI20-RELATED"/>
    <property type="match status" value="1"/>
</dbReference>
<feature type="domain" description="Pyridoxamine kinase/Phosphomethylpyrimidine kinase" evidence="16">
    <location>
        <begin position="11"/>
        <end position="254"/>
    </location>
</feature>
<dbReference type="EMBL" id="JACRSR010000001">
    <property type="protein sequence ID" value="MBC8531322.1"/>
    <property type="molecule type" value="Genomic_DNA"/>
</dbReference>
<keyword evidence="11" id="KW-0067">ATP-binding</keyword>
<evidence type="ECO:0000256" key="4">
    <source>
        <dbReference type="ARBA" id="ARBA00009879"/>
    </source>
</evidence>
<comment type="catalytic activity">
    <reaction evidence="2">
        <text>4-amino-2-methyl-5-(phosphooxymethyl)pyrimidine + ATP = 4-amino-2-methyl-5-(diphosphooxymethyl)pyrimidine + ADP</text>
        <dbReference type="Rhea" id="RHEA:19893"/>
        <dbReference type="ChEBI" id="CHEBI:30616"/>
        <dbReference type="ChEBI" id="CHEBI:57841"/>
        <dbReference type="ChEBI" id="CHEBI:58354"/>
        <dbReference type="ChEBI" id="CHEBI:456216"/>
        <dbReference type="EC" id="2.7.4.7"/>
    </reaction>
</comment>
<evidence type="ECO:0000256" key="13">
    <source>
        <dbReference type="ARBA" id="ARBA00037917"/>
    </source>
</evidence>
<reference evidence="17" key="1">
    <citation type="submission" date="2020-08" db="EMBL/GenBank/DDBJ databases">
        <title>Genome public.</title>
        <authorList>
            <person name="Liu C."/>
            <person name="Sun Q."/>
        </authorList>
    </citation>
    <scope>NUCLEOTIDE SEQUENCE</scope>
    <source>
        <strain evidence="17">NSJ-53</strain>
    </source>
</reference>
<evidence type="ECO:0000256" key="11">
    <source>
        <dbReference type="ARBA" id="ARBA00022840"/>
    </source>
</evidence>
<comment type="similarity">
    <text evidence="4">Belongs to the ThiD family.</text>
</comment>
<comment type="catalytic activity">
    <reaction evidence="1">
        <text>4-amino-5-hydroxymethyl-2-methylpyrimidine + ATP = 4-amino-2-methyl-5-(phosphooxymethyl)pyrimidine + ADP + H(+)</text>
        <dbReference type="Rhea" id="RHEA:23096"/>
        <dbReference type="ChEBI" id="CHEBI:15378"/>
        <dbReference type="ChEBI" id="CHEBI:16892"/>
        <dbReference type="ChEBI" id="CHEBI:30616"/>
        <dbReference type="ChEBI" id="CHEBI:58354"/>
        <dbReference type="ChEBI" id="CHEBI:456216"/>
        <dbReference type="EC" id="2.7.1.49"/>
    </reaction>
</comment>
<evidence type="ECO:0000256" key="6">
    <source>
        <dbReference type="ARBA" id="ARBA00012963"/>
    </source>
</evidence>
<dbReference type="SUPFAM" id="SSF53613">
    <property type="entry name" value="Ribokinase-like"/>
    <property type="match status" value="1"/>
</dbReference>
<dbReference type="RefSeq" id="WP_249315794.1">
    <property type="nucleotide sequence ID" value="NZ_JACRSR010000001.1"/>
</dbReference>
<gene>
    <name evidence="17" type="primary">thiD</name>
    <name evidence="17" type="ORF">H8696_05610</name>
</gene>
<sequence length="267" mass="28662">MKKLLTIAGSDSCGGAGIQADIKTFSANGCYAMSVIAAVTAQNTKGVFAVQDIDPEIIGAEIDAIFTDIEVDGVKIGMVSNADSIRVIAERLRKYKPEKIVLDPVMVSKSGYDLLKPEAVRTLAEELVPLAYVITPNIPEAEIIADMRIVTREDVEEAAKRIKAMGARYVLIKGGHLAGEPSDVLYDGELFTTFPGKRIDTKNTHGTGCTLSSAIAANLAKGFSMEEAVRAAKAYVTIGIEHGIELGKGVGPTHHFYELYQKMGWEA</sequence>
<dbReference type="Pfam" id="PF08543">
    <property type="entry name" value="Phos_pyr_kin"/>
    <property type="match status" value="1"/>
</dbReference>